<proteinExistence type="inferred from homology"/>
<evidence type="ECO:0000313" key="9">
    <source>
        <dbReference type="Proteomes" id="UP000220102"/>
    </source>
</evidence>
<comment type="similarity">
    <text evidence="1 4">Belongs to the bacterial ribosomal protein bL12 family.</text>
</comment>
<evidence type="ECO:0000256" key="5">
    <source>
        <dbReference type="SAM" id="MobiDB-lite"/>
    </source>
</evidence>
<name>A0A2A8D254_9BACT</name>
<gene>
    <name evidence="4" type="primary">rplL</name>
    <name evidence="8" type="ORF">CRI94_00060</name>
</gene>
<dbReference type="InterPro" id="IPR036235">
    <property type="entry name" value="Ribosomal_bL12_oligo_N_sf"/>
</dbReference>
<dbReference type="GO" id="GO:0003735">
    <property type="term" value="F:structural constituent of ribosome"/>
    <property type="evidence" value="ECO:0007669"/>
    <property type="project" value="InterPro"/>
</dbReference>
<evidence type="ECO:0000256" key="1">
    <source>
        <dbReference type="ARBA" id="ARBA00007197"/>
    </source>
</evidence>
<evidence type="ECO:0000259" key="6">
    <source>
        <dbReference type="Pfam" id="PF00542"/>
    </source>
</evidence>
<keyword evidence="3 4" id="KW-0687">Ribonucleoprotein</keyword>
<dbReference type="GO" id="GO:0003729">
    <property type="term" value="F:mRNA binding"/>
    <property type="evidence" value="ECO:0007669"/>
    <property type="project" value="TreeGrafter"/>
</dbReference>
<dbReference type="OrthoDB" id="9811748at2"/>
<evidence type="ECO:0000313" key="8">
    <source>
        <dbReference type="EMBL" id="PEN14728.1"/>
    </source>
</evidence>
<dbReference type="GO" id="GO:0022625">
    <property type="term" value="C:cytosolic large ribosomal subunit"/>
    <property type="evidence" value="ECO:0007669"/>
    <property type="project" value="TreeGrafter"/>
</dbReference>
<dbReference type="Gene3D" id="1.20.5.710">
    <property type="entry name" value="Single helix bin"/>
    <property type="match status" value="1"/>
</dbReference>
<dbReference type="InterPro" id="IPR000206">
    <property type="entry name" value="Ribosomal_bL12"/>
</dbReference>
<dbReference type="SUPFAM" id="SSF48300">
    <property type="entry name" value="Ribosomal protein L7/12, oligomerisation (N-terminal) domain"/>
    <property type="match status" value="1"/>
</dbReference>
<dbReference type="EMBL" id="PDEQ01000001">
    <property type="protein sequence ID" value="PEN14728.1"/>
    <property type="molecule type" value="Genomic_DNA"/>
</dbReference>
<dbReference type="GO" id="GO:0006412">
    <property type="term" value="P:translation"/>
    <property type="evidence" value="ECO:0007669"/>
    <property type="project" value="UniProtKB-UniRule"/>
</dbReference>
<protein>
    <recommendedName>
        <fullName evidence="4">Large ribosomal subunit protein bL12</fullName>
    </recommendedName>
</protein>
<dbReference type="Gene3D" id="3.30.1390.10">
    <property type="match status" value="1"/>
</dbReference>
<feature type="domain" description="Large ribosomal subunit protein bL12 C-terminal" evidence="6">
    <location>
        <begin position="61"/>
        <end position="127"/>
    </location>
</feature>
<dbReference type="PANTHER" id="PTHR45987:SF4">
    <property type="entry name" value="LARGE RIBOSOMAL SUBUNIT PROTEIN BL12M"/>
    <property type="match status" value="1"/>
</dbReference>
<dbReference type="Proteomes" id="UP000220102">
    <property type="component" value="Unassembled WGS sequence"/>
</dbReference>
<feature type="domain" description="Large ribosomal subunit protein bL12 oligomerization" evidence="7">
    <location>
        <begin position="4"/>
        <end position="50"/>
    </location>
</feature>
<accession>A0A2A8D254</accession>
<keyword evidence="2 4" id="KW-0689">Ribosomal protein</keyword>
<reference evidence="8 9" key="1">
    <citation type="submission" date="2017-10" db="EMBL/GenBank/DDBJ databases">
        <title>Draft genome of Longibacter Salinarum.</title>
        <authorList>
            <person name="Goh K.M."/>
            <person name="Shamsir M.S."/>
            <person name="Lim S.W."/>
        </authorList>
    </citation>
    <scope>NUCLEOTIDE SEQUENCE [LARGE SCALE GENOMIC DNA]</scope>
    <source>
        <strain evidence="8 9">KCTC 52045</strain>
    </source>
</reference>
<dbReference type="SUPFAM" id="SSF54736">
    <property type="entry name" value="ClpS-like"/>
    <property type="match status" value="1"/>
</dbReference>
<dbReference type="CDD" id="cd00387">
    <property type="entry name" value="Ribosomal_L7_L12"/>
    <property type="match status" value="1"/>
</dbReference>
<sequence length="127" mass="12976">MADIQELAEQLVNLTIKEASELADVLEEEYGIKPASAGVAVAAGGAAGGDGAGGGEEKTEFDVILTGVSGNKIAVIKEVRSITGLGLKEAKALVDEAPSPIKEGVDREEADELKSQIEDAGGDVELK</sequence>
<dbReference type="NCBIfam" id="TIGR00855">
    <property type="entry name" value="L12"/>
    <property type="match status" value="1"/>
</dbReference>
<feature type="compositionally biased region" description="Basic and acidic residues" evidence="5">
    <location>
        <begin position="103"/>
        <end position="117"/>
    </location>
</feature>
<evidence type="ECO:0000256" key="3">
    <source>
        <dbReference type="ARBA" id="ARBA00023274"/>
    </source>
</evidence>
<dbReference type="Pfam" id="PF00542">
    <property type="entry name" value="Ribosomal_L12"/>
    <property type="match status" value="1"/>
</dbReference>
<comment type="subunit">
    <text evidence="4">Homodimer. Part of the ribosomal stalk of the 50S ribosomal subunit. Forms a multimeric L10(L12)X complex, where L10 forms an elongated spine to which 2 to 4 L12 dimers bind in a sequential fashion. Binds GTP-bound translation factors.</text>
</comment>
<feature type="region of interest" description="Disordered" evidence="5">
    <location>
        <begin position="97"/>
        <end position="127"/>
    </location>
</feature>
<dbReference type="HAMAP" id="MF_00368">
    <property type="entry name" value="Ribosomal_bL12"/>
    <property type="match status" value="1"/>
</dbReference>
<dbReference type="InterPro" id="IPR013823">
    <property type="entry name" value="Ribosomal_bL12_C"/>
</dbReference>
<comment type="caution">
    <text evidence="8">The sequence shown here is derived from an EMBL/GenBank/DDBJ whole genome shotgun (WGS) entry which is preliminary data.</text>
</comment>
<keyword evidence="9" id="KW-1185">Reference proteome</keyword>
<dbReference type="InterPro" id="IPR014719">
    <property type="entry name" value="Ribosomal_bL12_C/ClpS-like"/>
</dbReference>
<evidence type="ECO:0000256" key="2">
    <source>
        <dbReference type="ARBA" id="ARBA00022980"/>
    </source>
</evidence>
<dbReference type="Pfam" id="PF16320">
    <property type="entry name" value="Ribosomal_L12_N"/>
    <property type="match status" value="1"/>
</dbReference>
<dbReference type="RefSeq" id="WP_098073622.1">
    <property type="nucleotide sequence ID" value="NZ_PDEQ01000001.1"/>
</dbReference>
<dbReference type="InterPro" id="IPR008932">
    <property type="entry name" value="Ribosomal_bL12_oligo"/>
</dbReference>
<dbReference type="AlphaFoldDB" id="A0A2A8D254"/>
<evidence type="ECO:0000256" key="4">
    <source>
        <dbReference type="HAMAP-Rule" id="MF_00368"/>
    </source>
</evidence>
<dbReference type="FunFam" id="3.30.1390.10:FF:000001">
    <property type="entry name" value="50S ribosomal protein L7/L12"/>
    <property type="match status" value="1"/>
</dbReference>
<comment type="function">
    <text evidence="4">Forms part of the ribosomal stalk which helps the ribosome interact with GTP-bound translation factors. Is thus essential for accurate translation.</text>
</comment>
<dbReference type="PANTHER" id="PTHR45987">
    <property type="entry name" value="39S RIBOSOMAL PROTEIN L12"/>
    <property type="match status" value="1"/>
</dbReference>
<organism evidence="8 9">
    <name type="scientific">Longibacter salinarum</name>
    <dbReference type="NCBI Taxonomy" id="1850348"/>
    <lineage>
        <taxon>Bacteria</taxon>
        <taxon>Pseudomonadati</taxon>
        <taxon>Rhodothermota</taxon>
        <taxon>Rhodothermia</taxon>
        <taxon>Rhodothermales</taxon>
        <taxon>Salisaetaceae</taxon>
        <taxon>Longibacter</taxon>
    </lineage>
</organism>
<evidence type="ECO:0000259" key="7">
    <source>
        <dbReference type="Pfam" id="PF16320"/>
    </source>
</evidence>